<keyword evidence="3" id="KW-1185">Reference proteome</keyword>
<dbReference type="AlphaFoldDB" id="A0A6A6X436"/>
<feature type="chain" id="PRO_5025614775" evidence="1">
    <location>
        <begin position="30"/>
        <end position="111"/>
    </location>
</feature>
<name>A0A6A6X436_9PLEO</name>
<protein>
    <submittedName>
        <fullName evidence="2">Uncharacterized protein</fullName>
    </submittedName>
</protein>
<keyword evidence="1" id="KW-0732">Signal</keyword>
<evidence type="ECO:0000256" key="1">
    <source>
        <dbReference type="SAM" id="SignalP"/>
    </source>
</evidence>
<sequence>MIALIPPRISLLSLCAALLVFVDLRLVLAADTCYNKDGVQVNSLPCDPTAAAGPCCSLGWICLSNGLCSPGPNVTNNGFVDYYRPDGCTDPTWNTEACFSGCNKCTERPTV</sequence>
<proteinExistence type="predicted"/>
<accession>A0A6A6X436</accession>
<dbReference type="Proteomes" id="UP000799757">
    <property type="component" value="Unassembled WGS sequence"/>
</dbReference>
<gene>
    <name evidence="2" type="ORF">K505DRAFT_76750</name>
</gene>
<feature type="signal peptide" evidence="1">
    <location>
        <begin position="1"/>
        <end position="29"/>
    </location>
</feature>
<dbReference type="OrthoDB" id="5215637at2759"/>
<dbReference type="EMBL" id="MU002060">
    <property type="protein sequence ID" value="KAF2790677.1"/>
    <property type="molecule type" value="Genomic_DNA"/>
</dbReference>
<evidence type="ECO:0000313" key="3">
    <source>
        <dbReference type="Proteomes" id="UP000799757"/>
    </source>
</evidence>
<organism evidence="2 3">
    <name type="scientific">Melanomma pulvis-pyrius CBS 109.77</name>
    <dbReference type="NCBI Taxonomy" id="1314802"/>
    <lineage>
        <taxon>Eukaryota</taxon>
        <taxon>Fungi</taxon>
        <taxon>Dikarya</taxon>
        <taxon>Ascomycota</taxon>
        <taxon>Pezizomycotina</taxon>
        <taxon>Dothideomycetes</taxon>
        <taxon>Pleosporomycetidae</taxon>
        <taxon>Pleosporales</taxon>
        <taxon>Melanommataceae</taxon>
        <taxon>Melanomma</taxon>
    </lineage>
</organism>
<evidence type="ECO:0000313" key="2">
    <source>
        <dbReference type="EMBL" id="KAF2790677.1"/>
    </source>
</evidence>
<reference evidence="2" key="1">
    <citation type="journal article" date="2020" name="Stud. Mycol.">
        <title>101 Dothideomycetes genomes: a test case for predicting lifestyles and emergence of pathogens.</title>
        <authorList>
            <person name="Haridas S."/>
            <person name="Albert R."/>
            <person name="Binder M."/>
            <person name="Bloem J."/>
            <person name="Labutti K."/>
            <person name="Salamov A."/>
            <person name="Andreopoulos B."/>
            <person name="Baker S."/>
            <person name="Barry K."/>
            <person name="Bills G."/>
            <person name="Bluhm B."/>
            <person name="Cannon C."/>
            <person name="Castanera R."/>
            <person name="Culley D."/>
            <person name="Daum C."/>
            <person name="Ezra D."/>
            <person name="Gonzalez J."/>
            <person name="Henrissat B."/>
            <person name="Kuo A."/>
            <person name="Liang C."/>
            <person name="Lipzen A."/>
            <person name="Lutzoni F."/>
            <person name="Magnuson J."/>
            <person name="Mondo S."/>
            <person name="Nolan M."/>
            <person name="Ohm R."/>
            <person name="Pangilinan J."/>
            <person name="Park H.-J."/>
            <person name="Ramirez L."/>
            <person name="Alfaro M."/>
            <person name="Sun H."/>
            <person name="Tritt A."/>
            <person name="Yoshinaga Y."/>
            <person name="Zwiers L.-H."/>
            <person name="Turgeon B."/>
            <person name="Goodwin S."/>
            <person name="Spatafora J."/>
            <person name="Crous P."/>
            <person name="Grigoriev I."/>
        </authorList>
    </citation>
    <scope>NUCLEOTIDE SEQUENCE</scope>
    <source>
        <strain evidence="2">CBS 109.77</strain>
    </source>
</reference>